<comment type="caution">
    <text evidence="1">The sequence shown here is derived from an EMBL/GenBank/DDBJ whole genome shotgun (WGS) entry which is preliminary data.</text>
</comment>
<sequence length="256" mass="30795">MAAATAIRAHVTALGDRLQNAHQDWRRCSAMLREKWDHFDQEYPMPTRRHSWPSSWFCTNALRRLDSHRTLILSTYEFFGKFENRRNMASLTIEENLADILCDYIQKPLGPESHIWIAFCTISDLDAEYNERRRVLHGEMAKIARGFDFMQRDYQDIHARAFDHGFDGFLERKRKCDEYMREHECKVEEARRRFECKEHNKEDDAVLEMYQQWKFRTAALEDFDYDVSWLQKRMAMFGTESARQTFITEYFEPLTE</sequence>
<gene>
    <name evidence="1" type="ORF">LTR37_000473</name>
</gene>
<reference evidence="1" key="1">
    <citation type="submission" date="2023-07" db="EMBL/GenBank/DDBJ databases">
        <title>Black Yeasts Isolated from many extreme environments.</title>
        <authorList>
            <person name="Coleine C."/>
            <person name="Stajich J.E."/>
            <person name="Selbmann L."/>
        </authorList>
    </citation>
    <scope>NUCLEOTIDE SEQUENCE</scope>
    <source>
        <strain evidence="1">CCFEE 5714</strain>
    </source>
</reference>
<accession>A0ACC3NZ06</accession>
<evidence type="ECO:0000313" key="1">
    <source>
        <dbReference type="EMBL" id="KAK3725503.1"/>
    </source>
</evidence>
<name>A0ACC3NZ06_9PEZI</name>
<dbReference type="Proteomes" id="UP001281147">
    <property type="component" value="Unassembled WGS sequence"/>
</dbReference>
<proteinExistence type="predicted"/>
<dbReference type="EMBL" id="JAUTXU010000002">
    <property type="protein sequence ID" value="KAK3725503.1"/>
    <property type="molecule type" value="Genomic_DNA"/>
</dbReference>
<organism evidence="1 2">
    <name type="scientific">Vermiconidia calcicola</name>
    <dbReference type="NCBI Taxonomy" id="1690605"/>
    <lineage>
        <taxon>Eukaryota</taxon>
        <taxon>Fungi</taxon>
        <taxon>Dikarya</taxon>
        <taxon>Ascomycota</taxon>
        <taxon>Pezizomycotina</taxon>
        <taxon>Dothideomycetes</taxon>
        <taxon>Dothideomycetidae</taxon>
        <taxon>Mycosphaerellales</taxon>
        <taxon>Extremaceae</taxon>
        <taxon>Vermiconidia</taxon>
    </lineage>
</organism>
<keyword evidence="2" id="KW-1185">Reference proteome</keyword>
<evidence type="ECO:0000313" key="2">
    <source>
        <dbReference type="Proteomes" id="UP001281147"/>
    </source>
</evidence>
<protein>
    <submittedName>
        <fullName evidence="1">Uncharacterized protein</fullName>
    </submittedName>
</protein>